<dbReference type="InterPro" id="IPR017972">
    <property type="entry name" value="Cyt_P450_CS"/>
</dbReference>
<evidence type="ECO:0000256" key="1">
    <source>
        <dbReference type="ARBA" id="ARBA00001971"/>
    </source>
</evidence>
<dbReference type="PRINTS" id="PR00385">
    <property type="entry name" value="P450"/>
</dbReference>
<sequence length="519" mass="57964">MTDSSLLVLAAIVLLAVSLHRRRTSLKALDSIPIAHPLCGLSSLVMHWVRFTGHENRFVQAAHEKYGPVVRLAPRELSVNSAEGVRVVYGGGFEKHPWYRSFFNVGRPNMFSTYTFRPHADRKRMLSHVYSKSFIQGSPALKQQSTQILHDRLLPILQQAAGTGEALDVHDLLLASAMDFVTAFLFGLSSSSNLVEDRTRRQAILSAYQSRLPYAYYAQETQGVMDGLQKIGFNILPAAVVAATEQFEAWCISMVDGAEEKLHRGGHLDAADQAVVYGQLRDAMLKTKKDESGLTADERMDIVSEMCDHIIAGHETSGIALTYLVYEMSKNRDLQDALRAELTSAPSLLVEIKNKLRAPDVSLTKQLDALPFLDSVIQEILRLVPPIGGPQTRLTPSHRPTKLGDFDEIPPGIRISARAYCLHRNPAVFPDPDRFNPYRWMEPGEHLKEMKRWFWAFGSGGRMCIGNNFAIQELKLVTAALYANFFTEVVETSAQDMQATDSYSAYPTGGKLMVRLREI</sequence>
<comment type="similarity">
    <text evidence="2 7">Belongs to the cytochrome P450 family.</text>
</comment>
<dbReference type="GeneID" id="34612799"/>
<dbReference type="CDD" id="cd11059">
    <property type="entry name" value="CYP_fungal"/>
    <property type="match status" value="1"/>
</dbReference>
<dbReference type="RefSeq" id="XP_022582651.1">
    <property type="nucleotide sequence ID" value="XM_022726335.1"/>
</dbReference>
<evidence type="ECO:0000313" key="9">
    <source>
        <dbReference type="EMBL" id="OJJ48141.1"/>
    </source>
</evidence>
<evidence type="ECO:0000313" key="10">
    <source>
        <dbReference type="Proteomes" id="UP000184188"/>
    </source>
</evidence>
<dbReference type="AlphaFoldDB" id="A0A1L9SM18"/>
<protein>
    <recommendedName>
        <fullName evidence="11">Cytochrome P450</fullName>
    </recommendedName>
</protein>
<evidence type="ECO:0000256" key="8">
    <source>
        <dbReference type="SAM" id="SignalP"/>
    </source>
</evidence>
<evidence type="ECO:0008006" key="11">
    <source>
        <dbReference type="Google" id="ProtNLM"/>
    </source>
</evidence>
<dbReference type="PRINTS" id="PR00465">
    <property type="entry name" value="EP450IV"/>
</dbReference>
<feature type="chain" id="PRO_5009887553" description="Cytochrome P450" evidence="8">
    <location>
        <begin position="19"/>
        <end position="519"/>
    </location>
</feature>
<dbReference type="GO" id="GO:0016705">
    <property type="term" value="F:oxidoreductase activity, acting on paired donors, with incorporation or reduction of molecular oxygen"/>
    <property type="evidence" value="ECO:0007669"/>
    <property type="project" value="InterPro"/>
</dbReference>
<feature type="binding site" description="axial binding residue" evidence="6">
    <location>
        <position position="464"/>
    </location>
    <ligand>
        <name>heme</name>
        <dbReference type="ChEBI" id="CHEBI:30413"/>
    </ligand>
    <ligandPart>
        <name>Fe</name>
        <dbReference type="ChEBI" id="CHEBI:18248"/>
    </ligandPart>
</feature>
<comment type="cofactor">
    <cofactor evidence="1 6">
        <name>heme</name>
        <dbReference type="ChEBI" id="CHEBI:30413"/>
    </cofactor>
</comment>
<dbReference type="PROSITE" id="PS00086">
    <property type="entry name" value="CYTOCHROME_P450"/>
    <property type="match status" value="1"/>
</dbReference>
<dbReference type="InterPro" id="IPR002403">
    <property type="entry name" value="Cyt_P450_E_grp-IV"/>
</dbReference>
<dbReference type="GO" id="GO:0005506">
    <property type="term" value="F:iron ion binding"/>
    <property type="evidence" value="ECO:0007669"/>
    <property type="project" value="InterPro"/>
</dbReference>
<dbReference type="InterPro" id="IPR050121">
    <property type="entry name" value="Cytochrome_P450_monoxygenase"/>
</dbReference>
<dbReference type="Gene3D" id="1.10.630.10">
    <property type="entry name" value="Cytochrome P450"/>
    <property type="match status" value="1"/>
</dbReference>
<dbReference type="InterPro" id="IPR036396">
    <property type="entry name" value="Cyt_P450_sf"/>
</dbReference>
<keyword evidence="8" id="KW-0732">Signal</keyword>
<name>A0A1L9SM18_9EURO</name>
<dbReference type="OrthoDB" id="1470350at2759"/>
<gene>
    <name evidence="9" type="ORF">ASPZODRAFT_157934</name>
</gene>
<dbReference type="Pfam" id="PF00067">
    <property type="entry name" value="p450"/>
    <property type="match status" value="1"/>
</dbReference>
<evidence type="ECO:0000256" key="3">
    <source>
        <dbReference type="ARBA" id="ARBA00022723"/>
    </source>
</evidence>
<keyword evidence="5 6" id="KW-0408">Iron</keyword>
<keyword evidence="4 7" id="KW-0560">Oxidoreductase</keyword>
<evidence type="ECO:0000256" key="2">
    <source>
        <dbReference type="ARBA" id="ARBA00010617"/>
    </source>
</evidence>
<evidence type="ECO:0000256" key="4">
    <source>
        <dbReference type="ARBA" id="ARBA00023002"/>
    </source>
</evidence>
<evidence type="ECO:0000256" key="5">
    <source>
        <dbReference type="ARBA" id="ARBA00023004"/>
    </source>
</evidence>
<evidence type="ECO:0000256" key="6">
    <source>
        <dbReference type="PIRSR" id="PIRSR602403-1"/>
    </source>
</evidence>
<accession>A0A1L9SM18</accession>
<dbReference type="PANTHER" id="PTHR24305">
    <property type="entry name" value="CYTOCHROME P450"/>
    <property type="match status" value="1"/>
</dbReference>
<proteinExistence type="inferred from homology"/>
<dbReference type="PANTHER" id="PTHR24305:SF166">
    <property type="entry name" value="CYTOCHROME P450 12A4, MITOCHONDRIAL-RELATED"/>
    <property type="match status" value="1"/>
</dbReference>
<organism evidence="9 10">
    <name type="scientific">Penicilliopsis zonata CBS 506.65</name>
    <dbReference type="NCBI Taxonomy" id="1073090"/>
    <lineage>
        <taxon>Eukaryota</taxon>
        <taxon>Fungi</taxon>
        <taxon>Dikarya</taxon>
        <taxon>Ascomycota</taxon>
        <taxon>Pezizomycotina</taxon>
        <taxon>Eurotiomycetes</taxon>
        <taxon>Eurotiomycetidae</taxon>
        <taxon>Eurotiales</taxon>
        <taxon>Aspergillaceae</taxon>
        <taxon>Penicilliopsis</taxon>
    </lineage>
</organism>
<dbReference type="Proteomes" id="UP000184188">
    <property type="component" value="Unassembled WGS sequence"/>
</dbReference>
<dbReference type="GO" id="GO:0004497">
    <property type="term" value="F:monooxygenase activity"/>
    <property type="evidence" value="ECO:0007669"/>
    <property type="project" value="UniProtKB-KW"/>
</dbReference>
<reference evidence="10" key="1">
    <citation type="journal article" date="2017" name="Genome Biol.">
        <title>Comparative genomics reveals high biological diversity and specific adaptations in the industrially and medically important fungal genus Aspergillus.</title>
        <authorList>
            <person name="de Vries R.P."/>
            <person name="Riley R."/>
            <person name="Wiebenga A."/>
            <person name="Aguilar-Osorio G."/>
            <person name="Amillis S."/>
            <person name="Uchima C.A."/>
            <person name="Anderluh G."/>
            <person name="Asadollahi M."/>
            <person name="Askin M."/>
            <person name="Barry K."/>
            <person name="Battaglia E."/>
            <person name="Bayram O."/>
            <person name="Benocci T."/>
            <person name="Braus-Stromeyer S.A."/>
            <person name="Caldana C."/>
            <person name="Canovas D."/>
            <person name="Cerqueira G.C."/>
            <person name="Chen F."/>
            <person name="Chen W."/>
            <person name="Choi C."/>
            <person name="Clum A."/>
            <person name="Dos Santos R.A."/>
            <person name="Damasio A.R."/>
            <person name="Diallinas G."/>
            <person name="Emri T."/>
            <person name="Fekete E."/>
            <person name="Flipphi M."/>
            <person name="Freyberg S."/>
            <person name="Gallo A."/>
            <person name="Gournas C."/>
            <person name="Habgood R."/>
            <person name="Hainaut M."/>
            <person name="Harispe M.L."/>
            <person name="Henrissat B."/>
            <person name="Hilden K.S."/>
            <person name="Hope R."/>
            <person name="Hossain A."/>
            <person name="Karabika E."/>
            <person name="Karaffa L."/>
            <person name="Karanyi Z."/>
            <person name="Krasevec N."/>
            <person name="Kuo A."/>
            <person name="Kusch H."/>
            <person name="LaButti K."/>
            <person name="Lagendijk E.L."/>
            <person name="Lapidus A."/>
            <person name="Levasseur A."/>
            <person name="Lindquist E."/>
            <person name="Lipzen A."/>
            <person name="Logrieco A.F."/>
            <person name="MacCabe A."/>
            <person name="Maekelae M.R."/>
            <person name="Malavazi I."/>
            <person name="Melin P."/>
            <person name="Meyer V."/>
            <person name="Mielnichuk N."/>
            <person name="Miskei M."/>
            <person name="Molnar A.P."/>
            <person name="Mule G."/>
            <person name="Ngan C.Y."/>
            <person name="Orejas M."/>
            <person name="Orosz E."/>
            <person name="Ouedraogo J.P."/>
            <person name="Overkamp K.M."/>
            <person name="Park H.-S."/>
            <person name="Perrone G."/>
            <person name="Piumi F."/>
            <person name="Punt P.J."/>
            <person name="Ram A.F."/>
            <person name="Ramon A."/>
            <person name="Rauscher S."/>
            <person name="Record E."/>
            <person name="Riano-Pachon D.M."/>
            <person name="Robert V."/>
            <person name="Roehrig J."/>
            <person name="Ruller R."/>
            <person name="Salamov A."/>
            <person name="Salih N.S."/>
            <person name="Samson R.A."/>
            <person name="Sandor E."/>
            <person name="Sanguinetti M."/>
            <person name="Schuetze T."/>
            <person name="Sepcic K."/>
            <person name="Shelest E."/>
            <person name="Sherlock G."/>
            <person name="Sophianopoulou V."/>
            <person name="Squina F.M."/>
            <person name="Sun H."/>
            <person name="Susca A."/>
            <person name="Todd R.B."/>
            <person name="Tsang A."/>
            <person name="Unkles S.E."/>
            <person name="van de Wiele N."/>
            <person name="van Rossen-Uffink D."/>
            <person name="Oliveira J.V."/>
            <person name="Vesth T.C."/>
            <person name="Visser J."/>
            <person name="Yu J.-H."/>
            <person name="Zhou M."/>
            <person name="Andersen M.R."/>
            <person name="Archer D.B."/>
            <person name="Baker S.E."/>
            <person name="Benoit I."/>
            <person name="Brakhage A.A."/>
            <person name="Braus G.H."/>
            <person name="Fischer R."/>
            <person name="Frisvad J.C."/>
            <person name="Goldman G.H."/>
            <person name="Houbraken J."/>
            <person name="Oakley B."/>
            <person name="Pocsi I."/>
            <person name="Scazzocchio C."/>
            <person name="Seiboth B."/>
            <person name="vanKuyk P.A."/>
            <person name="Wortman J."/>
            <person name="Dyer P.S."/>
            <person name="Grigoriev I.V."/>
        </authorList>
    </citation>
    <scope>NUCLEOTIDE SEQUENCE [LARGE SCALE GENOMIC DNA]</scope>
    <source>
        <strain evidence="10">CBS 506.65</strain>
    </source>
</reference>
<keyword evidence="6 7" id="KW-0349">Heme</keyword>
<dbReference type="EMBL" id="KV878339">
    <property type="protein sequence ID" value="OJJ48141.1"/>
    <property type="molecule type" value="Genomic_DNA"/>
</dbReference>
<feature type="signal peptide" evidence="8">
    <location>
        <begin position="1"/>
        <end position="18"/>
    </location>
</feature>
<dbReference type="GO" id="GO:0020037">
    <property type="term" value="F:heme binding"/>
    <property type="evidence" value="ECO:0007669"/>
    <property type="project" value="InterPro"/>
</dbReference>
<keyword evidence="7" id="KW-0503">Monooxygenase</keyword>
<keyword evidence="3 6" id="KW-0479">Metal-binding</keyword>
<evidence type="ECO:0000256" key="7">
    <source>
        <dbReference type="RuleBase" id="RU000461"/>
    </source>
</evidence>
<dbReference type="InterPro" id="IPR001128">
    <property type="entry name" value="Cyt_P450"/>
</dbReference>
<dbReference type="VEuPathDB" id="FungiDB:ASPZODRAFT_157934"/>
<keyword evidence="10" id="KW-1185">Reference proteome</keyword>
<dbReference type="STRING" id="1073090.A0A1L9SM18"/>
<dbReference type="SUPFAM" id="SSF48264">
    <property type="entry name" value="Cytochrome P450"/>
    <property type="match status" value="1"/>
</dbReference>